<keyword evidence="3" id="KW-1185">Reference proteome</keyword>
<gene>
    <name evidence="2" type="ORF">A4U43_C10F4860</name>
</gene>
<dbReference type="Proteomes" id="UP000243459">
    <property type="component" value="Chromosome 10"/>
</dbReference>
<reference evidence="3" key="1">
    <citation type="journal article" date="2017" name="Nat. Commun.">
        <title>The asparagus genome sheds light on the origin and evolution of a young Y chromosome.</title>
        <authorList>
            <person name="Harkess A."/>
            <person name="Zhou J."/>
            <person name="Xu C."/>
            <person name="Bowers J.E."/>
            <person name="Van der Hulst R."/>
            <person name="Ayyampalayam S."/>
            <person name="Mercati F."/>
            <person name="Riccardi P."/>
            <person name="McKain M.R."/>
            <person name="Kakrana A."/>
            <person name="Tang H."/>
            <person name="Ray J."/>
            <person name="Groenendijk J."/>
            <person name="Arikit S."/>
            <person name="Mathioni S.M."/>
            <person name="Nakano M."/>
            <person name="Shan H."/>
            <person name="Telgmann-Rauber A."/>
            <person name="Kanno A."/>
            <person name="Yue Z."/>
            <person name="Chen H."/>
            <person name="Li W."/>
            <person name="Chen Y."/>
            <person name="Xu X."/>
            <person name="Zhang Y."/>
            <person name="Luo S."/>
            <person name="Chen H."/>
            <person name="Gao J."/>
            <person name="Mao Z."/>
            <person name="Pires J.C."/>
            <person name="Luo M."/>
            <person name="Kudrna D."/>
            <person name="Wing R.A."/>
            <person name="Meyers B.C."/>
            <person name="Yi K."/>
            <person name="Kong H."/>
            <person name="Lavrijsen P."/>
            <person name="Sunseri F."/>
            <person name="Falavigna A."/>
            <person name="Ye Y."/>
            <person name="Leebens-Mack J.H."/>
            <person name="Chen G."/>
        </authorList>
    </citation>
    <scope>NUCLEOTIDE SEQUENCE [LARGE SCALE GENOMIC DNA]</scope>
    <source>
        <strain evidence="3">cv. DH0086</strain>
    </source>
</reference>
<protein>
    <submittedName>
        <fullName evidence="2">Uncharacterized protein</fullName>
    </submittedName>
</protein>
<name>A0A5P1E0Q9_ASPOF</name>
<dbReference type="Gramene" id="ONK56170">
    <property type="protein sequence ID" value="ONK56170"/>
    <property type="gene ID" value="A4U43_C10F4860"/>
</dbReference>
<evidence type="ECO:0000313" key="3">
    <source>
        <dbReference type="Proteomes" id="UP000243459"/>
    </source>
</evidence>
<accession>A0A5P1E0Q9</accession>
<sequence length="134" mass="15480">MRTAEPDPESGASPQKAEIRRQRSAVEPRSLRRVARRPDRLRPLPSQLLRRLPFRSRQRTCHMQETERVRFECFGSLESVEGMFGDEGEELVGVRRPLLEAVLRLRESRGLVYSRHGSPRVVPIEIPVIFPTNP</sequence>
<dbReference type="EMBL" id="CM007390">
    <property type="protein sequence ID" value="ONK56170.1"/>
    <property type="molecule type" value="Genomic_DNA"/>
</dbReference>
<evidence type="ECO:0000313" key="2">
    <source>
        <dbReference type="EMBL" id="ONK56170.1"/>
    </source>
</evidence>
<proteinExistence type="predicted"/>
<dbReference type="AlphaFoldDB" id="A0A5P1E0Q9"/>
<evidence type="ECO:0000256" key="1">
    <source>
        <dbReference type="SAM" id="MobiDB-lite"/>
    </source>
</evidence>
<feature type="compositionally biased region" description="Basic and acidic residues" evidence="1">
    <location>
        <begin position="17"/>
        <end position="42"/>
    </location>
</feature>
<organism evidence="2 3">
    <name type="scientific">Asparagus officinalis</name>
    <name type="common">Garden asparagus</name>
    <dbReference type="NCBI Taxonomy" id="4686"/>
    <lineage>
        <taxon>Eukaryota</taxon>
        <taxon>Viridiplantae</taxon>
        <taxon>Streptophyta</taxon>
        <taxon>Embryophyta</taxon>
        <taxon>Tracheophyta</taxon>
        <taxon>Spermatophyta</taxon>
        <taxon>Magnoliopsida</taxon>
        <taxon>Liliopsida</taxon>
        <taxon>Asparagales</taxon>
        <taxon>Asparagaceae</taxon>
        <taxon>Asparagoideae</taxon>
        <taxon>Asparagus</taxon>
    </lineage>
</organism>
<feature type="region of interest" description="Disordered" evidence="1">
    <location>
        <begin position="1"/>
        <end position="42"/>
    </location>
</feature>